<accession>A0ACB8BN43</accession>
<protein>
    <submittedName>
        <fullName evidence="1">Glycosyltransferase family 22 protein</fullName>
    </submittedName>
</protein>
<gene>
    <name evidence="1" type="ORF">BV22DRAFT_1194227</name>
</gene>
<comment type="caution">
    <text evidence="1">The sequence shown here is derived from an EMBL/GenBank/DDBJ whole genome shotgun (WGS) entry which is preliminary data.</text>
</comment>
<evidence type="ECO:0000313" key="2">
    <source>
        <dbReference type="Proteomes" id="UP000790709"/>
    </source>
</evidence>
<sequence>MHMGSLLAICFRVVLALCNLSFFQPDEYFQALEPAHHLVFGYGHLTWEWTNPGPLRSILYPALNVPCFWFLKAFGWDTRFPWLLIAVPRVVHGALAALTDIWVCQLTRKVLNDAFVSTTYFLSLTSFFHALSLSRSLSNSFETSLTTIALSYFPWDSITSSRPVSPRVDVRHCAVFAALACILRPTNAIIWVYMFGALLWRFRGQKCTLLVLIRDCMTIGLFALLSLFALDSVYYGKPTLTLLNFLWFNASSVSLFYGSSPWHYYLSQGLPILCTTALPFVFHGMWLAVKNAEPKPKMLLGCIVWTVGVYSIAGHKEWRFLHPLLPMLHIFASRSLVELYHRRPTGEPNGKPPHHAKSSFSPLPIRSSHLYLLLISVPASVFVVFFHCTGQIKVMSYLRSQPPDELASVGFLMPCHSTPWQAYLHRPELAQPGIMWALGCEPPLGVQNQVKYKDQTDVFFESPLLYMTNHFPLAVDPAYPPSPFSVSTPNAQFIKRLQEVELTSQSWDLGWTHEWPRHIVLFGALLQEPGMLDLLRGNEYAEVWKGGWEWEGEGKRKGGVRVWKHRPSVAQHRQDVEH</sequence>
<reference evidence="1" key="1">
    <citation type="journal article" date="2021" name="New Phytol.">
        <title>Evolutionary innovations through gain and loss of genes in the ectomycorrhizal Boletales.</title>
        <authorList>
            <person name="Wu G."/>
            <person name="Miyauchi S."/>
            <person name="Morin E."/>
            <person name="Kuo A."/>
            <person name="Drula E."/>
            <person name="Varga T."/>
            <person name="Kohler A."/>
            <person name="Feng B."/>
            <person name="Cao Y."/>
            <person name="Lipzen A."/>
            <person name="Daum C."/>
            <person name="Hundley H."/>
            <person name="Pangilinan J."/>
            <person name="Johnson J."/>
            <person name="Barry K."/>
            <person name="LaButti K."/>
            <person name="Ng V."/>
            <person name="Ahrendt S."/>
            <person name="Min B."/>
            <person name="Choi I.G."/>
            <person name="Park H."/>
            <person name="Plett J.M."/>
            <person name="Magnuson J."/>
            <person name="Spatafora J.W."/>
            <person name="Nagy L.G."/>
            <person name="Henrissat B."/>
            <person name="Grigoriev I.V."/>
            <person name="Yang Z.L."/>
            <person name="Xu J."/>
            <person name="Martin F.M."/>
        </authorList>
    </citation>
    <scope>NUCLEOTIDE SEQUENCE</scope>
    <source>
        <strain evidence="1">KUC20120723A-06</strain>
    </source>
</reference>
<dbReference type="EMBL" id="MU266379">
    <property type="protein sequence ID" value="KAH7926671.1"/>
    <property type="molecule type" value="Genomic_DNA"/>
</dbReference>
<name>A0ACB8BN43_9AGAM</name>
<evidence type="ECO:0000313" key="1">
    <source>
        <dbReference type="EMBL" id="KAH7926671.1"/>
    </source>
</evidence>
<dbReference type="Proteomes" id="UP000790709">
    <property type="component" value="Unassembled WGS sequence"/>
</dbReference>
<proteinExistence type="predicted"/>
<keyword evidence="2" id="KW-1185">Reference proteome</keyword>
<organism evidence="1 2">
    <name type="scientific">Leucogyrophana mollusca</name>
    <dbReference type="NCBI Taxonomy" id="85980"/>
    <lineage>
        <taxon>Eukaryota</taxon>
        <taxon>Fungi</taxon>
        <taxon>Dikarya</taxon>
        <taxon>Basidiomycota</taxon>
        <taxon>Agaricomycotina</taxon>
        <taxon>Agaricomycetes</taxon>
        <taxon>Agaricomycetidae</taxon>
        <taxon>Boletales</taxon>
        <taxon>Boletales incertae sedis</taxon>
        <taxon>Leucogyrophana</taxon>
    </lineage>
</organism>